<evidence type="ECO:0000256" key="1">
    <source>
        <dbReference type="ARBA" id="ARBA00008791"/>
    </source>
</evidence>
<evidence type="ECO:0000259" key="2">
    <source>
        <dbReference type="Pfam" id="PF00582"/>
    </source>
</evidence>
<dbReference type="PANTHER" id="PTHR46268:SF26">
    <property type="entry name" value="UNIVERSAL STRESS PROTEIN MJ0577"/>
    <property type="match status" value="1"/>
</dbReference>
<comment type="caution">
    <text evidence="3">The sequence shown here is derived from an EMBL/GenBank/DDBJ whole genome shotgun (WGS) entry which is preliminary data.</text>
</comment>
<keyword evidence="4" id="KW-1185">Reference proteome</keyword>
<dbReference type="AlphaFoldDB" id="A0A1S2VFC6"/>
<dbReference type="CDD" id="cd00293">
    <property type="entry name" value="USP-like"/>
    <property type="match status" value="1"/>
</dbReference>
<dbReference type="EMBL" id="MORL01000021">
    <property type="protein sequence ID" value="OIN56598.1"/>
    <property type="molecule type" value="Genomic_DNA"/>
</dbReference>
<dbReference type="PANTHER" id="PTHR46268">
    <property type="entry name" value="STRESS RESPONSE PROTEIN NHAX"/>
    <property type="match status" value="1"/>
</dbReference>
<dbReference type="SUPFAM" id="SSF52402">
    <property type="entry name" value="Adenine nucleotide alpha hydrolases-like"/>
    <property type="match status" value="2"/>
</dbReference>
<proteinExistence type="inferred from homology"/>
<feature type="domain" description="UspA" evidence="2">
    <location>
        <begin position="1"/>
        <end position="138"/>
    </location>
</feature>
<dbReference type="Proteomes" id="UP000181790">
    <property type="component" value="Unassembled WGS sequence"/>
</dbReference>
<accession>A0A1S2VFC6</accession>
<protein>
    <recommendedName>
        <fullName evidence="2">UspA domain-containing protein</fullName>
    </recommendedName>
</protein>
<dbReference type="RefSeq" id="WP_071505828.1">
    <property type="nucleotide sequence ID" value="NZ_MORL01000021.1"/>
</dbReference>
<reference evidence="3 4" key="1">
    <citation type="submission" date="2016-10" db="EMBL/GenBank/DDBJ databases">
        <title>Arsenicibacter rosenii gen. nov., sp. nov., an efficient arsenic-methylating bacterium isolated from an arsenic-contaminated paddy soil.</title>
        <authorList>
            <person name="Huang K."/>
        </authorList>
    </citation>
    <scope>NUCLEOTIDE SEQUENCE [LARGE SCALE GENOMIC DNA]</scope>
    <source>
        <strain evidence="3 4">SM-1</strain>
    </source>
</reference>
<sequence>MKKILFLTDFSDTSKKAIYFAQMLFDQTAAEFQIVNTYPALADLTYGTAAMLQAEDDAAKAQLDELLAEITKQPIPDFHAYHTTASLGEPVSTAERLLSQEPADFLVVGASGKHASQLLGSTATGVIRDCRTNVLIVPAFTQLRPVKEIVLAVTVTSINDMETLLPLKEILKAKGARLTLLTVTNKANKLTSEEIDQQRNRIANFLQAESVDPYIIHDDHIEHGINQYLDTHHVDLLVTIPHQKSLLDVILNTSVTRKLAFKPHVPILTLYEPDPQPTYTDYEEVSVIGLLPY</sequence>
<dbReference type="InterPro" id="IPR006015">
    <property type="entry name" value="Universal_stress_UspA"/>
</dbReference>
<dbReference type="InterPro" id="IPR014729">
    <property type="entry name" value="Rossmann-like_a/b/a_fold"/>
</dbReference>
<organism evidence="3 4">
    <name type="scientific">Arsenicibacter rosenii</name>
    <dbReference type="NCBI Taxonomy" id="1750698"/>
    <lineage>
        <taxon>Bacteria</taxon>
        <taxon>Pseudomonadati</taxon>
        <taxon>Bacteroidota</taxon>
        <taxon>Cytophagia</taxon>
        <taxon>Cytophagales</taxon>
        <taxon>Spirosomataceae</taxon>
        <taxon>Arsenicibacter</taxon>
    </lineage>
</organism>
<comment type="similarity">
    <text evidence="1">Belongs to the universal stress protein A family.</text>
</comment>
<dbReference type="PRINTS" id="PR01438">
    <property type="entry name" value="UNVRSLSTRESS"/>
</dbReference>
<name>A0A1S2VFC6_9BACT</name>
<gene>
    <name evidence="3" type="ORF">BLX24_24335</name>
</gene>
<evidence type="ECO:0000313" key="3">
    <source>
        <dbReference type="EMBL" id="OIN56598.1"/>
    </source>
</evidence>
<dbReference type="Gene3D" id="3.40.50.620">
    <property type="entry name" value="HUPs"/>
    <property type="match status" value="2"/>
</dbReference>
<dbReference type="OrthoDB" id="1522603at2"/>
<dbReference type="Pfam" id="PF00582">
    <property type="entry name" value="Usp"/>
    <property type="match status" value="1"/>
</dbReference>
<dbReference type="InterPro" id="IPR006016">
    <property type="entry name" value="UspA"/>
</dbReference>
<evidence type="ECO:0000313" key="4">
    <source>
        <dbReference type="Proteomes" id="UP000181790"/>
    </source>
</evidence>